<dbReference type="RefSeq" id="WP_254089841.1">
    <property type="nucleotide sequence ID" value="NZ_JAHESC010000009.1"/>
</dbReference>
<gene>
    <name evidence="2" type="ORF">KK078_08560</name>
</gene>
<proteinExistence type="predicted"/>
<reference evidence="2 3" key="1">
    <citation type="submission" date="2021-05" db="EMBL/GenBank/DDBJ databases">
        <title>A Polyphasic approach of four new species of the genus Ohtaekwangia: Ohtaekwangia histidinii sp. nov., Ohtaekwangia cretensis sp. nov., Ohtaekwangia indiensis sp. nov., Ohtaekwangia reichenbachii sp. nov. from diverse environment.</title>
        <authorList>
            <person name="Octaviana S."/>
        </authorList>
    </citation>
    <scope>NUCLEOTIDE SEQUENCE [LARGE SCALE GENOMIC DNA]</scope>
    <source>
        <strain evidence="2 3">PWU37</strain>
    </source>
</reference>
<dbReference type="EMBL" id="JAHESC010000009">
    <property type="protein sequence ID" value="MBT1686604.1"/>
    <property type="molecule type" value="Genomic_DNA"/>
</dbReference>
<dbReference type="AlphaFoldDB" id="A0AAP2D7C6"/>
<dbReference type="Proteomes" id="UP001319180">
    <property type="component" value="Unassembled WGS sequence"/>
</dbReference>
<dbReference type="InterPro" id="IPR011250">
    <property type="entry name" value="OMP/PagP_B-barrel"/>
</dbReference>
<dbReference type="SUPFAM" id="SSF56925">
    <property type="entry name" value="OMPA-like"/>
    <property type="match status" value="1"/>
</dbReference>
<name>A0AAP2D7C6_9BACT</name>
<evidence type="ECO:0000313" key="2">
    <source>
        <dbReference type="EMBL" id="MBT1686604.1"/>
    </source>
</evidence>
<organism evidence="2 3">
    <name type="scientific">Dawidia soli</name>
    <dbReference type="NCBI Taxonomy" id="2782352"/>
    <lineage>
        <taxon>Bacteria</taxon>
        <taxon>Pseudomonadati</taxon>
        <taxon>Bacteroidota</taxon>
        <taxon>Cytophagia</taxon>
        <taxon>Cytophagales</taxon>
        <taxon>Chryseotaleaceae</taxon>
        <taxon>Dawidia</taxon>
    </lineage>
</organism>
<keyword evidence="3" id="KW-1185">Reference proteome</keyword>
<feature type="domain" description="Outer membrane protein beta-barrel" evidence="1">
    <location>
        <begin position="12"/>
        <end position="156"/>
    </location>
</feature>
<dbReference type="InterPro" id="IPR025665">
    <property type="entry name" value="Beta-barrel_OMP_2"/>
</dbReference>
<dbReference type="Pfam" id="PF13568">
    <property type="entry name" value="OMP_b-brl_2"/>
    <property type="match status" value="1"/>
</dbReference>
<evidence type="ECO:0000313" key="3">
    <source>
        <dbReference type="Proteomes" id="UP001319180"/>
    </source>
</evidence>
<protein>
    <submittedName>
        <fullName evidence="2">Outer membrane beta-barrel protein</fullName>
    </submittedName>
</protein>
<sequence>MSLLAATCPSIAQNSESRHSVGIAAGLNVSSLHAEKNYFADELESKIGFHLGVFYGYSFNTTWGLSTGLSYSQAGAKLKDGDRSYRLDYLALPVTLDYKLVEWATVYAGPQVGFKVKGDGPGIYGEFESVDIGALAGMEVMPASRLGIAIQYYHGFVYNTKAFYTTGPTPRDVEELKMNQNRIFQVSLRYYILR</sequence>
<evidence type="ECO:0000259" key="1">
    <source>
        <dbReference type="Pfam" id="PF13568"/>
    </source>
</evidence>
<comment type="caution">
    <text evidence="2">The sequence shown here is derived from an EMBL/GenBank/DDBJ whole genome shotgun (WGS) entry which is preliminary data.</text>
</comment>
<accession>A0AAP2D7C6</accession>